<dbReference type="Proteomes" id="UP000831701">
    <property type="component" value="Chromosome 14"/>
</dbReference>
<dbReference type="EMBL" id="CM041544">
    <property type="protein sequence ID" value="KAI3362798.1"/>
    <property type="molecule type" value="Genomic_DNA"/>
</dbReference>
<organism evidence="1 2">
    <name type="scientific">Scortum barcoo</name>
    <name type="common">barcoo grunter</name>
    <dbReference type="NCBI Taxonomy" id="214431"/>
    <lineage>
        <taxon>Eukaryota</taxon>
        <taxon>Metazoa</taxon>
        <taxon>Chordata</taxon>
        <taxon>Craniata</taxon>
        <taxon>Vertebrata</taxon>
        <taxon>Euteleostomi</taxon>
        <taxon>Actinopterygii</taxon>
        <taxon>Neopterygii</taxon>
        <taxon>Teleostei</taxon>
        <taxon>Neoteleostei</taxon>
        <taxon>Acanthomorphata</taxon>
        <taxon>Eupercaria</taxon>
        <taxon>Centrarchiformes</taxon>
        <taxon>Terapontoidei</taxon>
        <taxon>Terapontidae</taxon>
        <taxon>Scortum</taxon>
    </lineage>
</organism>
<proteinExistence type="predicted"/>
<comment type="caution">
    <text evidence="1">The sequence shown here is derived from an EMBL/GenBank/DDBJ whole genome shotgun (WGS) entry which is preliminary data.</text>
</comment>
<evidence type="ECO:0000313" key="2">
    <source>
        <dbReference type="Proteomes" id="UP000831701"/>
    </source>
</evidence>
<gene>
    <name evidence="1" type="ORF">L3Q82_001845</name>
</gene>
<accession>A0ACB8W7N7</accession>
<sequence length="70" mass="7733">MVKEKEWSHAGPLKATACSICSPLQPGGPEPLLIDNNADFDFGFEIRVEEAEEERKQEETEEEGEVPGTS</sequence>
<protein>
    <submittedName>
        <fullName evidence="1">Uncharacterized protein</fullName>
    </submittedName>
</protein>
<evidence type="ECO:0000313" key="1">
    <source>
        <dbReference type="EMBL" id="KAI3362798.1"/>
    </source>
</evidence>
<keyword evidence="2" id="KW-1185">Reference proteome</keyword>
<reference evidence="1" key="1">
    <citation type="submission" date="2022-04" db="EMBL/GenBank/DDBJ databases">
        <title>Jade perch genome.</title>
        <authorList>
            <person name="Chao B."/>
        </authorList>
    </citation>
    <scope>NUCLEOTIDE SEQUENCE</scope>
    <source>
        <strain evidence="1">CB-2022</strain>
    </source>
</reference>
<name>A0ACB8W7N7_9TELE</name>